<keyword evidence="3" id="KW-1185">Reference proteome</keyword>
<feature type="compositionally biased region" description="Basic and acidic residues" evidence="1">
    <location>
        <begin position="1"/>
        <end position="16"/>
    </location>
</feature>
<gene>
    <name evidence="2" type="ORF">FEF34_35305</name>
</gene>
<dbReference type="AlphaFoldDB" id="A0A5R9EEF7"/>
<feature type="region of interest" description="Disordered" evidence="1">
    <location>
        <begin position="253"/>
        <end position="277"/>
    </location>
</feature>
<dbReference type="InterPro" id="IPR003718">
    <property type="entry name" value="OsmC/Ohr_fam"/>
</dbReference>
<proteinExistence type="predicted"/>
<feature type="region of interest" description="Disordered" evidence="1">
    <location>
        <begin position="1"/>
        <end position="35"/>
    </location>
</feature>
<reference evidence="2 3" key="1">
    <citation type="submission" date="2019-05" db="EMBL/GenBank/DDBJ databases">
        <title>Streptomyces marianii sp. nov., a novel marine actinomycete from southern coast of India.</title>
        <authorList>
            <person name="Iniyan A.M."/>
            <person name="Wink J."/>
            <person name="Ramprasad E."/>
            <person name="Ramana C.V."/>
            <person name="Bunk B."/>
            <person name="Sproer C."/>
            <person name="Joseph F.-J.R.S."/>
            <person name="Vincent S.G.P."/>
        </authorList>
    </citation>
    <scope>NUCLEOTIDE SEQUENCE [LARGE SCALE GENOMIC DNA]</scope>
    <source>
        <strain evidence="2 3">ICN19</strain>
    </source>
</reference>
<dbReference type="Gene3D" id="3.30.300.20">
    <property type="match status" value="1"/>
</dbReference>
<evidence type="ECO:0000313" key="2">
    <source>
        <dbReference type="EMBL" id="TLQ47517.1"/>
    </source>
</evidence>
<dbReference type="SUPFAM" id="SSF82784">
    <property type="entry name" value="OsmC-like"/>
    <property type="match status" value="1"/>
</dbReference>
<evidence type="ECO:0000313" key="3">
    <source>
        <dbReference type="Proteomes" id="UP000305921"/>
    </source>
</evidence>
<dbReference type="OrthoDB" id="9811389at2"/>
<sequence length="277" mass="29540">MRERAHPRGVGREGRSGPKGRAPCPPPSRGANPLSAHTLKDGVVVEEHHRTTHSRQLHTRCGRAIRVARFAPHELPAGMGRVVLDTLRAPYDDREVWASLTPGEARQLAGLLLSEAEAVESRTPGSEPHLAVVPLHGDACEVRVRGHALTIDQPVADGGQDTGPTPVELFVASVAACVAHYAGRYLDRHGLDRGALRVTADHTMAADRPARVAALTVDVDVPELPPAKARALEAVASHCTVKNTLEHPPAITVRLRDDGRAPRPAGGSAADADRPHR</sequence>
<comment type="caution">
    <text evidence="2">The sequence shown here is derived from an EMBL/GenBank/DDBJ whole genome shotgun (WGS) entry which is preliminary data.</text>
</comment>
<dbReference type="InterPro" id="IPR015946">
    <property type="entry name" value="KH_dom-like_a/b"/>
</dbReference>
<name>A0A5R9EEF7_9ACTN</name>
<accession>A0A5R9EEF7</accession>
<dbReference type="PANTHER" id="PTHR39624:SF2">
    <property type="entry name" value="OSMC-LIKE PROTEIN"/>
    <property type="match status" value="1"/>
</dbReference>
<dbReference type="PANTHER" id="PTHR39624">
    <property type="entry name" value="PROTEIN INVOLVED IN RIMO-MEDIATED BETA-METHYLTHIOLATION OF RIBOSOMAL PROTEIN S12 YCAO"/>
    <property type="match status" value="1"/>
</dbReference>
<dbReference type="Proteomes" id="UP000305921">
    <property type="component" value="Unassembled WGS sequence"/>
</dbReference>
<protein>
    <submittedName>
        <fullName evidence="2">OsmC family protein</fullName>
    </submittedName>
</protein>
<dbReference type="InterPro" id="IPR036102">
    <property type="entry name" value="OsmC/Ohrsf"/>
</dbReference>
<dbReference type="EMBL" id="VAWE01000001">
    <property type="protein sequence ID" value="TLQ47517.1"/>
    <property type="molecule type" value="Genomic_DNA"/>
</dbReference>
<evidence type="ECO:0000256" key="1">
    <source>
        <dbReference type="SAM" id="MobiDB-lite"/>
    </source>
</evidence>
<organism evidence="2 3">
    <name type="scientific">Streptomyces marianii</name>
    <dbReference type="NCBI Taxonomy" id="1817406"/>
    <lineage>
        <taxon>Bacteria</taxon>
        <taxon>Bacillati</taxon>
        <taxon>Actinomycetota</taxon>
        <taxon>Actinomycetes</taxon>
        <taxon>Kitasatosporales</taxon>
        <taxon>Streptomycetaceae</taxon>
        <taxon>Streptomyces</taxon>
    </lineage>
</organism>
<dbReference type="Pfam" id="PF02566">
    <property type="entry name" value="OsmC"/>
    <property type="match status" value="1"/>
</dbReference>